<dbReference type="PATRIC" id="fig|869719.3.peg.1493"/>
<dbReference type="AlphaFoldDB" id="A0A147I3C4"/>
<keyword evidence="4" id="KW-1185">Reference proteome</keyword>
<evidence type="ECO:0000313" key="3">
    <source>
        <dbReference type="EMBL" id="KTT72473.1"/>
    </source>
</evidence>
<dbReference type="EMBL" id="LDTB01000026">
    <property type="protein sequence ID" value="KTT72473.1"/>
    <property type="molecule type" value="Genomic_DNA"/>
</dbReference>
<proteinExistence type="predicted"/>
<evidence type="ECO:0000256" key="1">
    <source>
        <dbReference type="ARBA" id="ARBA00022676"/>
    </source>
</evidence>
<dbReference type="OrthoDB" id="9771846at2"/>
<name>A0A147I3C4_9SPHN</name>
<evidence type="ECO:0000313" key="4">
    <source>
        <dbReference type="Proteomes" id="UP000074310"/>
    </source>
</evidence>
<dbReference type="GO" id="GO:0016758">
    <property type="term" value="F:hexosyltransferase activity"/>
    <property type="evidence" value="ECO:0007669"/>
    <property type="project" value="TreeGrafter"/>
</dbReference>
<comment type="caution">
    <text evidence="3">The sequence shown here is derived from an EMBL/GenBank/DDBJ whole genome shotgun (WGS) entry which is preliminary data.</text>
</comment>
<dbReference type="NCBIfam" id="TIGR00696">
    <property type="entry name" value="wecG_tagA_cpsF"/>
    <property type="match status" value="1"/>
</dbReference>
<evidence type="ECO:0000256" key="2">
    <source>
        <dbReference type="ARBA" id="ARBA00022679"/>
    </source>
</evidence>
<gene>
    <name evidence="3" type="ORF">NS334_09010</name>
</gene>
<accession>A0A147I3C4</accession>
<keyword evidence="1" id="KW-0328">Glycosyltransferase</keyword>
<protein>
    <submittedName>
        <fullName evidence="3">Glycosyl transferase</fullName>
    </submittedName>
</protein>
<dbReference type="CDD" id="cd06533">
    <property type="entry name" value="Glyco_transf_WecG_TagA"/>
    <property type="match status" value="1"/>
</dbReference>
<dbReference type="Pfam" id="PF03808">
    <property type="entry name" value="Glyco_tran_WecG"/>
    <property type="match status" value="1"/>
</dbReference>
<sequence length="261" mass="28750">MHIESPAAAPRRAFIGIGFDPLDTAAASRWLSDVTVGDPYRYVVTPNVDHLVRLEALGEGEALGQELRAAYDEATLVLCDSRVLARLARIYGVALPLAPGSDLTVRLLHDVARPGDRIAIIGGDADLLAGLRARFPLLDWVQHVPPMGLLRNEQALAAAVTFGREARARFLFIAVGSPQQELLARRIAQAGRATGCALCIGASLDFIVGRQRRAPRMVQRLGLEWAHRLVSQPGRLWRRYLVDGPRIFRMARAWHRGHGKR</sequence>
<keyword evidence="2 3" id="KW-0808">Transferase</keyword>
<reference evidence="3 4" key="1">
    <citation type="journal article" date="2016" name="Front. Microbiol.">
        <title>Genomic Resource of Rice Seed Associated Bacteria.</title>
        <authorList>
            <person name="Midha S."/>
            <person name="Bansal K."/>
            <person name="Sharma S."/>
            <person name="Kumar N."/>
            <person name="Patil P.P."/>
            <person name="Chaudhry V."/>
            <person name="Patil P.B."/>
        </authorList>
    </citation>
    <scope>NUCLEOTIDE SEQUENCE [LARGE SCALE GENOMIC DNA]</scope>
    <source>
        <strain evidence="3 4">NS334</strain>
    </source>
</reference>
<dbReference type="Proteomes" id="UP000074310">
    <property type="component" value="Unassembled WGS sequence"/>
</dbReference>
<organism evidence="3 4">
    <name type="scientific">Sphingomonas endophytica</name>
    <dbReference type="NCBI Taxonomy" id="869719"/>
    <lineage>
        <taxon>Bacteria</taxon>
        <taxon>Pseudomonadati</taxon>
        <taxon>Pseudomonadota</taxon>
        <taxon>Alphaproteobacteria</taxon>
        <taxon>Sphingomonadales</taxon>
        <taxon>Sphingomonadaceae</taxon>
        <taxon>Sphingomonas</taxon>
    </lineage>
</organism>
<dbReference type="PANTHER" id="PTHR34136:SF1">
    <property type="entry name" value="UDP-N-ACETYL-D-MANNOSAMINURONIC ACID TRANSFERASE"/>
    <property type="match status" value="1"/>
</dbReference>
<dbReference type="PANTHER" id="PTHR34136">
    <property type="match status" value="1"/>
</dbReference>
<dbReference type="RefSeq" id="WP_058755635.1">
    <property type="nucleotide sequence ID" value="NZ_LDTB01000026.1"/>
</dbReference>
<dbReference type="InterPro" id="IPR004629">
    <property type="entry name" value="WecG_TagA_CpsF"/>
</dbReference>